<dbReference type="GO" id="GO:0046983">
    <property type="term" value="F:protein dimerization activity"/>
    <property type="evidence" value="ECO:0007669"/>
    <property type="project" value="InterPro"/>
</dbReference>
<feature type="region of interest" description="Disordered" evidence="6">
    <location>
        <begin position="189"/>
        <end position="213"/>
    </location>
</feature>
<dbReference type="Gene3D" id="4.10.280.10">
    <property type="entry name" value="Helix-loop-helix DNA-binding domain"/>
    <property type="match status" value="1"/>
</dbReference>
<reference evidence="8 9" key="1">
    <citation type="journal article" date="2018" name="Science">
        <title>The opium poppy genome and morphinan production.</title>
        <authorList>
            <person name="Guo L."/>
            <person name="Winzer T."/>
            <person name="Yang X."/>
            <person name="Li Y."/>
            <person name="Ning Z."/>
            <person name="He Z."/>
            <person name="Teodor R."/>
            <person name="Lu Y."/>
            <person name="Bowser T.A."/>
            <person name="Graham I.A."/>
            <person name="Ye K."/>
        </authorList>
    </citation>
    <scope>NUCLEOTIDE SEQUENCE [LARGE SCALE GENOMIC DNA]</scope>
    <source>
        <strain evidence="9">cv. HN1</strain>
        <tissue evidence="8">Leaves</tissue>
    </source>
</reference>
<protein>
    <recommendedName>
        <fullName evidence="7">BHLH domain-containing protein</fullName>
    </recommendedName>
</protein>
<accession>A0A4Y7JKN9</accession>
<keyword evidence="2" id="KW-0805">Transcription regulation</keyword>
<dbReference type="AlphaFoldDB" id="A0A4Y7JKN9"/>
<dbReference type="InterPro" id="IPR045843">
    <property type="entry name" value="IND-like"/>
</dbReference>
<dbReference type="OrthoDB" id="687495at2759"/>
<evidence type="ECO:0000256" key="4">
    <source>
        <dbReference type="ARBA" id="ARBA00023163"/>
    </source>
</evidence>
<comment type="subcellular location">
    <subcellularLocation>
        <location evidence="1">Nucleus</location>
    </subcellularLocation>
</comment>
<feature type="region of interest" description="Disordered" evidence="6">
    <location>
        <begin position="55"/>
        <end position="111"/>
    </location>
</feature>
<feature type="compositionally biased region" description="Basic and acidic residues" evidence="6">
    <location>
        <begin position="59"/>
        <end position="74"/>
    </location>
</feature>
<dbReference type="Pfam" id="PF00010">
    <property type="entry name" value="HLH"/>
    <property type="match status" value="1"/>
</dbReference>
<proteinExistence type="predicted"/>
<organism evidence="8 9">
    <name type="scientific">Papaver somniferum</name>
    <name type="common">Opium poppy</name>
    <dbReference type="NCBI Taxonomy" id="3469"/>
    <lineage>
        <taxon>Eukaryota</taxon>
        <taxon>Viridiplantae</taxon>
        <taxon>Streptophyta</taxon>
        <taxon>Embryophyta</taxon>
        <taxon>Tracheophyta</taxon>
        <taxon>Spermatophyta</taxon>
        <taxon>Magnoliopsida</taxon>
        <taxon>Ranunculales</taxon>
        <taxon>Papaveraceae</taxon>
        <taxon>Papaveroideae</taxon>
        <taxon>Papaver</taxon>
    </lineage>
</organism>
<evidence type="ECO:0000256" key="5">
    <source>
        <dbReference type="ARBA" id="ARBA00023242"/>
    </source>
</evidence>
<dbReference type="InterPro" id="IPR011598">
    <property type="entry name" value="bHLH_dom"/>
</dbReference>
<evidence type="ECO:0000256" key="3">
    <source>
        <dbReference type="ARBA" id="ARBA00023125"/>
    </source>
</evidence>
<dbReference type="GO" id="GO:0003677">
    <property type="term" value="F:DNA binding"/>
    <property type="evidence" value="ECO:0007669"/>
    <property type="project" value="UniProtKB-KW"/>
</dbReference>
<name>A0A4Y7JKN9_PAPSO</name>
<feature type="domain" description="BHLH" evidence="7">
    <location>
        <begin position="280"/>
        <end position="329"/>
    </location>
</feature>
<sequence length="371" mass="41119">MALAKERIIAGPDSSSMNFMHMYGNMCSVGGNTSPVSDPSLLGFENYTKMMVLDDEDSEHGSSEKTGGHGDGKYKNYYPMNRLPSLTDHQTNVDEEMSSSQEDDSPINFKDGFDNWQSSSSAANYHQASSSLLSFGNAGSHNRYMMRVHGEDDHEYPNWEGRVMHVDPNYPHHWNPSKNTAGLLESNRLSEERHSFESANTFSSSFNKSVSKDSNQGEERFSWLYAGASGSDDSGVQEAGCSTEQNFLKRPHHQLDGETQPSKKLCTGAAKKTKAKSPAPAKDPQSLAAKNRRERISERLKVLQDLVPNGTKVDLVTMLEKAISYVKFLQLQVKVLATDEFWPAQGGKAPEVSQVKEAIDAILLSHTDTRK</sequence>
<dbReference type="CDD" id="cd11454">
    <property type="entry name" value="bHLH_AtIND_like"/>
    <property type="match status" value="1"/>
</dbReference>
<dbReference type="GO" id="GO:0005634">
    <property type="term" value="C:nucleus"/>
    <property type="evidence" value="ECO:0007669"/>
    <property type="project" value="UniProtKB-SubCell"/>
</dbReference>
<feature type="region of interest" description="Disordered" evidence="6">
    <location>
        <begin position="252"/>
        <end position="291"/>
    </location>
</feature>
<keyword evidence="5" id="KW-0539">Nucleus</keyword>
<keyword evidence="9" id="KW-1185">Reference proteome</keyword>
<dbReference type="FunFam" id="4.10.280.10:FF:000046">
    <property type="entry name" value="Transcription factor bHLH83"/>
    <property type="match status" value="1"/>
</dbReference>
<keyword evidence="4" id="KW-0804">Transcription</keyword>
<evidence type="ECO:0000313" key="9">
    <source>
        <dbReference type="Proteomes" id="UP000316621"/>
    </source>
</evidence>
<dbReference type="GO" id="GO:0003700">
    <property type="term" value="F:DNA-binding transcription factor activity"/>
    <property type="evidence" value="ECO:0007669"/>
    <property type="project" value="InterPro"/>
</dbReference>
<evidence type="ECO:0000256" key="1">
    <source>
        <dbReference type="ARBA" id="ARBA00004123"/>
    </source>
</evidence>
<dbReference type="PANTHER" id="PTHR45914:SF59">
    <property type="entry name" value="TRANSCRIPTION FACTOR BHLH83-LIKE"/>
    <property type="match status" value="1"/>
</dbReference>
<feature type="compositionally biased region" description="Low complexity" evidence="6">
    <location>
        <begin position="202"/>
        <end position="213"/>
    </location>
</feature>
<dbReference type="Gramene" id="RZC61317">
    <property type="protein sequence ID" value="RZC61317"/>
    <property type="gene ID" value="C5167_023065"/>
</dbReference>
<evidence type="ECO:0000256" key="2">
    <source>
        <dbReference type="ARBA" id="ARBA00023015"/>
    </source>
</evidence>
<dbReference type="SMART" id="SM00353">
    <property type="entry name" value="HLH"/>
    <property type="match status" value="1"/>
</dbReference>
<dbReference type="GO" id="GO:0048766">
    <property type="term" value="P:root hair initiation"/>
    <property type="evidence" value="ECO:0007669"/>
    <property type="project" value="UniProtKB-ARBA"/>
</dbReference>
<dbReference type="Proteomes" id="UP000316621">
    <property type="component" value="Chromosome 5"/>
</dbReference>
<dbReference type="PANTHER" id="PTHR45914">
    <property type="entry name" value="TRANSCRIPTION FACTOR HEC3-RELATED"/>
    <property type="match status" value="1"/>
</dbReference>
<dbReference type="PROSITE" id="PS50888">
    <property type="entry name" value="BHLH"/>
    <property type="match status" value="1"/>
</dbReference>
<keyword evidence="3" id="KW-0238">DNA-binding</keyword>
<gene>
    <name evidence="8" type="ORF">C5167_023065</name>
</gene>
<dbReference type="InterPro" id="IPR036638">
    <property type="entry name" value="HLH_DNA-bd_sf"/>
</dbReference>
<evidence type="ECO:0000259" key="7">
    <source>
        <dbReference type="PROSITE" id="PS50888"/>
    </source>
</evidence>
<evidence type="ECO:0000313" key="8">
    <source>
        <dbReference type="EMBL" id="RZC61317.1"/>
    </source>
</evidence>
<evidence type="ECO:0000256" key="6">
    <source>
        <dbReference type="SAM" id="MobiDB-lite"/>
    </source>
</evidence>
<dbReference type="EMBL" id="CM010719">
    <property type="protein sequence ID" value="RZC61317.1"/>
    <property type="molecule type" value="Genomic_DNA"/>
</dbReference>
<feature type="compositionally biased region" description="Acidic residues" evidence="6">
    <location>
        <begin position="93"/>
        <end position="105"/>
    </location>
</feature>
<dbReference type="SUPFAM" id="SSF47459">
    <property type="entry name" value="HLH, helix-loop-helix DNA-binding domain"/>
    <property type="match status" value="1"/>
</dbReference>